<dbReference type="Proteomes" id="UP000002009">
    <property type="component" value="Chromosome 12"/>
</dbReference>
<keyword evidence="8" id="KW-1185">Reference proteome</keyword>
<feature type="region of interest" description="Disordered" evidence="5">
    <location>
        <begin position="1"/>
        <end position="363"/>
    </location>
</feature>
<feature type="compositionally biased region" description="Basic and acidic residues" evidence="5">
    <location>
        <begin position="317"/>
        <end position="363"/>
    </location>
</feature>
<dbReference type="eggNOG" id="KOG4364">
    <property type="taxonomic scope" value="Eukaryota"/>
</dbReference>
<evidence type="ECO:0000313" key="8">
    <source>
        <dbReference type="Proteomes" id="UP000002009"/>
    </source>
</evidence>
<sequence>MSAKKATPQKPAAPITSFFAKAPSPSQHAAVGMKGAAMAEGDKATVGVKLNFERPPSNEPSNKDSRSPLRTLDNAAPATEPKSASGANRRVSDGPSEGVAASTRDPAAAPTAEGSPVSASVGDAHFMTPAHALRARDEDATPEDTPATVRRLARSSDAPGATIFKNLNPNPPRGAPSSFPRGDRHRPRDPNATLTPRSPVPQALDPRAAPAPRPGADFAEDREEQDRVTSSAAKASSANLKTPGFGQSAVKSSQGGKHGQTPSEMAKMADALEKEAAAEMERLADDAKRAAATADADKDKPTTEPGRLLKRARRARARAEKAAADEELRAKAAAEKEAARAAKEQEKAEREKEKEVARERAAKEKAEKAARIEAEKAAKAEKLARKKAEKEAKLAAEKAEKEAKLAAEKAEKEAKLAAEKEARAKALEEAKAAKAERDAKLAAEKAQREKEREDAKLAKEAERAKAEADKRAATEAAMAKKNKQKNQFASFFAKAAKKTPEPEAAVVAPPVPAAALDEKRGDELVDAVLTGGNTLGGNNDASSITAFLDDARARWRRGRATRTSGDRWGARRVPKRRRDEGLLGSDRALQDAVDASVIHSVGTHAQPKRRKLISVQCSSHVVVDGACVQEGSYRHAFQLGPDALSPGGTDGTPRESFAKTFPVDGGRPPFWGSGTFPERPGSVSTAVTGRRPFARDPNVEYVTTDGEHFDSGDEWEEVEEGESLSDEDVDEDEGEVVSDEDEDGFVVKDGELSEGEGVKDVEWGDDPMDLADADFSDEDEPTEADPAAPGAPDSSGFRDRTLARLVQWTKQARRRHQPLVIAGFVDQAGVDEPAGAPEVDPQAADDSGSRRDVLRALAPVRFRPGSRAVIRVYDPTVAVNDDAGADAPFSAGKKRPNAEDGGDGGERVRKERSEFPDDLVKPLVEFLLANPKLQSKGAREGFLETSTANGSRPDLTKAAVQRKIADVAEYRLKAPQRWEVKVEVLASVGITAEEADAIRPKDESEFPDDLVKPLVEFLLLNPKLQSKGAREGFLETSTANGSRPDLTKAAVQRKIADVAEYKGRRWEIKSDALATVGIAPEAAEAMRPPLTPTKAEKAAAERAAKEAARDAIKAENMAKAFAANGGAFFARVTSPKQAAPERPAPPAGPVGDPQSGSGGAGGV</sequence>
<evidence type="ECO:0000259" key="6">
    <source>
        <dbReference type="Pfam" id="PF12253"/>
    </source>
</evidence>
<feature type="region of interest" description="Disordered" evidence="5">
    <location>
        <begin position="661"/>
        <end position="689"/>
    </location>
</feature>
<dbReference type="GO" id="GO:0006281">
    <property type="term" value="P:DNA repair"/>
    <property type="evidence" value="ECO:0007669"/>
    <property type="project" value="UniProtKB-KW"/>
</dbReference>
<name>C1FII9_MICCC</name>
<feature type="region of interest" description="Disordered" evidence="5">
    <location>
        <begin position="1132"/>
        <end position="1163"/>
    </location>
</feature>
<feature type="compositionally biased region" description="Low complexity" evidence="5">
    <location>
        <begin position="1"/>
        <end position="14"/>
    </location>
</feature>
<dbReference type="RefSeq" id="XP_002509178.1">
    <property type="nucleotide sequence ID" value="XM_002509132.1"/>
</dbReference>
<dbReference type="KEGG" id="mis:MICPUN_63332"/>
<feature type="compositionally biased region" description="Basic and acidic residues" evidence="5">
    <location>
        <begin position="904"/>
        <end position="914"/>
    </location>
</feature>
<dbReference type="GO" id="GO:0033186">
    <property type="term" value="C:CAF-1 complex"/>
    <property type="evidence" value="ECO:0007669"/>
    <property type="project" value="TreeGrafter"/>
</dbReference>
<feature type="compositionally biased region" description="Basic and acidic residues" evidence="5">
    <location>
        <begin position="745"/>
        <end position="762"/>
    </location>
</feature>
<dbReference type="GeneID" id="8248063"/>
<dbReference type="InterPro" id="IPR022043">
    <property type="entry name" value="CAF1A_DD"/>
</dbReference>
<organism evidence="7 8">
    <name type="scientific">Micromonas commoda (strain RCC299 / NOUM17 / CCMP2709)</name>
    <name type="common">Picoplanktonic green alga</name>
    <dbReference type="NCBI Taxonomy" id="296587"/>
    <lineage>
        <taxon>Eukaryota</taxon>
        <taxon>Viridiplantae</taxon>
        <taxon>Chlorophyta</taxon>
        <taxon>Mamiellophyceae</taxon>
        <taxon>Mamiellales</taxon>
        <taxon>Mamiellaceae</taxon>
        <taxon>Micromonas</taxon>
    </lineage>
</organism>
<keyword evidence="2" id="KW-0227">DNA damage</keyword>
<feature type="compositionally biased region" description="Low complexity" evidence="5">
    <location>
        <begin position="1132"/>
        <end position="1141"/>
    </location>
</feature>
<evidence type="ECO:0000256" key="1">
    <source>
        <dbReference type="ARBA" id="ARBA00004123"/>
    </source>
</evidence>
<feature type="compositionally biased region" description="Low complexity" evidence="5">
    <location>
        <begin position="784"/>
        <end position="795"/>
    </location>
</feature>
<dbReference type="OrthoDB" id="79480at2759"/>
<feature type="compositionally biased region" description="Basic and acidic residues" evidence="5">
    <location>
        <begin position="270"/>
        <end position="302"/>
    </location>
</feature>
<dbReference type="InParanoid" id="C1FII9"/>
<proteinExistence type="predicted"/>
<dbReference type="AlphaFoldDB" id="C1FII9"/>
<feature type="compositionally biased region" description="Acidic residues" evidence="5">
    <location>
        <begin position="763"/>
        <end position="783"/>
    </location>
</feature>
<comment type="subcellular location">
    <subcellularLocation>
        <location evidence="1">Nucleus</location>
    </subcellularLocation>
</comment>
<reference evidence="7 8" key="1">
    <citation type="journal article" date="2009" name="Science">
        <title>Green evolution and dynamic adaptations revealed by genomes of the marine picoeukaryotes Micromonas.</title>
        <authorList>
            <person name="Worden A.Z."/>
            <person name="Lee J.H."/>
            <person name="Mock T."/>
            <person name="Rouze P."/>
            <person name="Simmons M.P."/>
            <person name="Aerts A.L."/>
            <person name="Allen A.E."/>
            <person name="Cuvelier M.L."/>
            <person name="Derelle E."/>
            <person name="Everett M.V."/>
            <person name="Foulon E."/>
            <person name="Grimwood J."/>
            <person name="Gundlach H."/>
            <person name="Henrissat B."/>
            <person name="Napoli C."/>
            <person name="McDonald S.M."/>
            <person name="Parker M.S."/>
            <person name="Rombauts S."/>
            <person name="Salamov A."/>
            <person name="Von Dassow P."/>
            <person name="Badger J.H."/>
            <person name="Coutinho P.M."/>
            <person name="Demir E."/>
            <person name="Dubchak I."/>
            <person name="Gentemann C."/>
            <person name="Eikrem W."/>
            <person name="Gready J.E."/>
            <person name="John U."/>
            <person name="Lanier W."/>
            <person name="Lindquist E.A."/>
            <person name="Lucas S."/>
            <person name="Mayer K.F."/>
            <person name="Moreau H."/>
            <person name="Not F."/>
            <person name="Otillar R."/>
            <person name="Panaud O."/>
            <person name="Pangilinan J."/>
            <person name="Paulsen I."/>
            <person name="Piegu B."/>
            <person name="Poliakov A."/>
            <person name="Robbens S."/>
            <person name="Schmutz J."/>
            <person name="Toulza E."/>
            <person name="Wyss T."/>
            <person name="Zelensky A."/>
            <person name="Zhou K."/>
            <person name="Armbrust E.V."/>
            <person name="Bhattacharya D."/>
            <person name="Goodenough U.W."/>
            <person name="Van de Peer Y."/>
            <person name="Grigoriev I.V."/>
        </authorList>
    </citation>
    <scope>NUCLEOTIDE SEQUENCE [LARGE SCALE GENOMIC DNA]</scope>
    <source>
        <strain evidence="8">RCC299 / NOUM17</strain>
    </source>
</reference>
<evidence type="ECO:0000313" key="7">
    <source>
        <dbReference type="EMBL" id="ACO70436.1"/>
    </source>
</evidence>
<keyword evidence="4" id="KW-0539">Nucleus</keyword>
<feature type="region of interest" description="Disordered" evidence="5">
    <location>
        <begin position="881"/>
        <end position="914"/>
    </location>
</feature>
<dbReference type="GO" id="GO:0006334">
    <property type="term" value="P:nucleosome assembly"/>
    <property type="evidence" value="ECO:0007669"/>
    <property type="project" value="TreeGrafter"/>
</dbReference>
<protein>
    <submittedName>
        <fullName evidence="7">Nucleosome/chromatin assembly complex protein</fullName>
    </submittedName>
</protein>
<feature type="region of interest" description="Disordered" evidence="5">
    <location>
        <begin position="703"/>
        <end position="799"/>
    </location>
</feature>
<feature type="domain" description="Chromatin assembly factor 1 subunit A dimerization" evidence="6">
    <location>
        <begin position="667"/>
        <end position="740"/>
    </location>
</feature>
<dbReference type="PANTHER" id="PTHR15272:SF0">
    <property type="entry name" value="CHROMATIN ASSEMBLY FACTOR 1 SUBUNIT A"/>
    <property type="match status" value="1"/>
</dbReference>
<accession>C1FII9</accession>
<feature type="compositionally biased region" description="Polar residues" evidence="5">
    <location>
        <begin position="249"/>
        <end position="263"/>
    </location>
</feature>
<feature type="compositionally biased region" description="Low complexity" evidence="5">
    <location>
        <begin position="201"/>
        <end position="217"/>
    </location>
</feature>
<dbReference type="PANTHER" id="PTHR15272">
    <property type="entry name" value="CHROMATIN ASSEMBLY FACTOR 1 SUBUNIT A CAF-1 SUBUNIT A"/>
    <property type="match status" value="1"/>
</dbReference>
<feature type="region of interest" description="Disordered" evidence="5">
    <location>
        <begin position="438"/>
        <end position="472"/>
    </location>
</feature>
<feature type="compositionally biased region" description="Acidic residues" evidence="5">
    <location>
        <begin position="712"/>
        <end position="744"/>
    </location>
</feature>
<keyword evidence="3" id="KW-0234">DNA repair</keyword>
<dbReference type="OMA" id="QCSSHVV"/>
<evidence type="ECO:0000256" key="5">
    <source>
        <dbReference type="SAM" id="MobiDB-lite"/>
    </source>
</evidence>
<evidence type="ECO:0000256" key="2">
    <source>
        <dbReference type="ARBA" id="ARBA00022763"/>
    </source>
</evidence>
<dbReference type="GO" id="GO:0005634">
    <property type="term" value="C:nucleus"/>
    <property type="evidence" value="ECO:0007669"/>
    <property type="project" value="UniProtKB-SubCell"/>
</dbReference>
<evidence type="ECO:0000256" key="4">
    <source>
        <dbReference type="ARBA" id="ARBA00023242"/>
    </source>
</evidence>
<feature type="region of interest" description="Disordered" evidence="5">
    <location>
        <begin position="378"/>
        <end position="404"/>
    </location>
</feature>
<dbReference type="STRING" id="296587.C1FII9"/>
<gene>
    <name evidence="7" type="ORF">MICPUN_63332</name>
</gene>
<feature type="region of interest" description="Disordered" evidence="5">
    <location>
        <begin position="830"/>
        <end position="851"/>
    </location>
</feature>
<dbReference type="EMBL" id="CP001577">
    <property type="protein sequence ID" value="ACO70436.1"/>
    <property type="molecule type" value="Genomic_DNA"/>
</dbReference>
<evidence type="ECO:0000256" key="3">
    <source>
        <dbReference type="ARBA" id="ARBA00023204"/>
    </source>
</evidence>
<dbReference type="Pfam" id="PF12253">
    <property type="entry name" value="CAF1A_dimeriz"/>
    <property type="match status" value="1"/>
</dbReference>